<evidence type="ECO:0000313" key="10">
    <source>
        <dbReference type="EMBL" id="GAA2459012.1"/>
    </source>
</evidence>
<feature type="transmembrane region" description="Helical" evidence="8">
    <location>
        <begin position="279"/>
        <end position="298"/>
    </location>
</feature>
<feature type="transmembrane region" description="Helical" evidence="8">
    <location>
        <begin position="613"/>
        <end position="633"/>
    </location>
</feature>
<dbReference type="EMBL" id="BAAARW010000050">
    <property type="protein sequence ID" value="GAA2459012.1"/>
    <property type="molecule type" value="Genomic_DNA"/>
</dbReference>
<keyword evidence="11" id="KW-1185">Reference proteome</keyword>
<evidence type="ECO:0000256" key="2">
    <source>
        <dbReference type="ARBA" id="ARBA00010157"/>
    </source>
</evidence>
<evidence type="ECO:0000256" key="6">
    <source>
        <dbReference type="ARBA" id="ARBA00023136"/>
    </source>
</evidence>
<evidence type="ECO:0000259" key="9">
    <source>
        <dbReference type="Pfam" id="PF03176"/>
    </source>
</evidence>
<evidence type="ECO:0000256" key="1">
    <source>
        <dbReference type="ARBA" id="ARBA00004651"/>
    </source>
</evidence>
<feature type="domain" description="Membrane transport protein MMPL" evidence="9">
    <location>
        <begin position="490"/>
        <end position="726"/>
    </location>
</feature>
<dbReference type="PANTHER" id="PTHR33406">
    <property type="entry name" value="MEMBRANE PROTEIN MJ1562-RELATED"/>
    <property type="match status" value="1"/>
</dbReference>
<feature type="transmembrane region" description="Helical" evidence="8">
    <location>
        <begin position="231"/>
        <end position="251"/>
    </location>
</feature>
<evidence type="ECO:0000256" key="8">
    <source>
        <dbReference type="SAM" id="Phobius"/>
    </source>
</evidence>
<accession>A0ABN3KJP2</accession>
<keyword evidence="6 8" id="KW-0472">Membrane</keyword>
<feature type="transmembrane region" description="Helical" evidence="8">
    <location>
        <begin position="546"/>
        <end position="565"/>
    </location>
</feature>
<name>A0ABN3KJP2_9ACTN</name>
<keyword evidence="5 8" id="KW-1133">Transmembrane helix</keyword>
<comment type="similarity">
    <text evidence="2">Belongs to the resistance-nodulation-cell division (RND) (TC 2.A.6) family. MmpL subfamily.</text>
</comment>
<reference evidence="10 11" key="1">
    <citation type="journal article" date="2019" name="Int. J. Syst. Evol. Microbiol.">
        <title>The Global Catalogue of Microorganisms (GCM) 10K type strain sequencing project: providing services to taxonomists for standard genome sequencing and annotation.</title>
        <authorList>
            <consortium name="The Broad Institute Genomics Platform"/>
            <consortium name="The Broad Institute Genome Sequencing Center for Infectious Disease"/>
            <person name="Wu L."/>
            <person name="Ma J."/>
        </authorList>
    </citation>
    <scope>NUCLEOTIDE SEQUENCE [LARGE SCALE GENOMIC DNA]</scope>
    <source>
        <strain evidence="10 11">JCM 3325</strain>
    </source>
</reference>
<feature type="transmembrane region" description="Helical" evidence="8">
    <location>
        <begin position="700"/>
        <end position="721"/>
    </location>
</feature>
<gene>
    <name evidence="10" type="ORF">GCM10010191_93890</name>
</gene>
<dbReference type="InterPro" id="IPR004869">
    <property type="entry name" value="MMPL_dom"/>
</dbReference>
<dbReference type="RefSeq" id="WP_344598532.1">
    <property type="nucleotide sequence ID" value="NZ_BAAARW010000050.1"/>
</dbReference>
<keyword evidence="4 8" id="KW-0812">Transmembrane</keyword>
<dbReference type="Proteomes" id="UP001501231">
    <property type="component" value="Unassembled WGS sequence"/>
</dbReference>
<comment type="subcellular location">
    <subcellularLocation>
        <location evidence="1">Cell membrane</location>
        <topology evidence="1">Multi-pass membrane protein</topology>
    </subcellularLocation>
</comment>
<sequence>MVSTARWCFRHRLLVLLLWAAALGGAVLAGQAAGSEYSNDFKLPASESVRAADLMRAAFPQQSGDTDVIVWRTGGTEPRDVRDAAVRDRMRAALDRIATLPDVGQVVSPYAPEGAGQITADGRTAYAQVAFTRPADDLATDRIKRVVDTARSAATPGLRVEVGGQAAGRSDQPPPHLSEFVGLAAAAVVLFLAFGSFLAMLLPLVTAMFGVGLGLMGIGLLSHVLTVPDAALLLSTLIGLGVGIDYALFIVSRHRAGLREGLPPEDSAILAARTSGRSVLFAGGIVCVALLGMIAMGLEFLNGVAVATCLTVLLSVVAALTLLPALLGLLGMRVLSRRERRRPAASGTGAEDDAGGRRSPATRLADVVQRRPRILAAAALVLVAALSLPAFALRLGMSDQGTLPESSTARRAYDLLADGFGPGFNGPLQLVVRERGGSGGPVPPDAVERLAAELRATRGVARADAVPLPAQAGPGAGKAAGTSGGAAPRIAIVAVVPATAPQDARTDALIDRLRDGAAARDRSLEVLVGGGTAINKDLAAELTSRLPLFLGTIVALGSLLLLAAFRSLVLPLLAAAMNVAAAGAAFGITVALFQWGWGTGVLGIGKPVPITSFLPIIMIAMLFGLSMDYQVFLTGRMREEWLRTGDARRAVHAGLARGGGVIASAAVIMISVFGAFVLSGDMEGMLVGAGLAGAVAVDAFVLRSVLVPAVLTMLGEATWWLPSRRVRRAAGSAAGSR</sequence>
<feature type="transmembrane region" description="Helical" evidence="8">
    <location>
        <begin position="374"/>
        <end position="393"/>
    </location>
</feature>
<evidence type="ECO:0000256" key="4">
    <source>
        <dbReference type="ARBA" id="ARBA00022692"/>
    </source>
</evidence>
<dbReference type="InterPro" id="IPR050545">
    <property type="entry name" value="Mycobact_MmpL"/>
</dbReference>
<proteinExistence type="inferred from homology"/>
<feature type="transmembrane region" description="Helical" evidence="8">
    <location>
        <begin position="180"/>
        <end position="200"/>
    </location>
</feature>
<feature type="transmembrane region" description="Helical" evidence="8">
    <location>
        <begin position="207"/>
        <end position="225"/>
    </location>
</feature>
<feature type="transmembrane region" description="Helical" evidence="8">
    <location>
        <begin position="654"/>
        <end position="680"/>
    </location>
</feature>
<evidence type="ECO:0000256" key="3">
    <source>
        <dbReference type="ARBA" id="ARBA00022475"/>
    </source>
</evidence>
<feature type="domain" description="Membrane transport protein MMPL" evidence="9">
    <location>
        <begin position="44"/>
        <end position="372"/>
    </location>
</feature>
<dbReference type="SUPFAM" id="SSF82866">
    <property type="entry name" value="Multidrug efflux transporter AcrB transmembrane domain"/>
    <property type="match status" value="2"/>
</dbReference>
<keyword evidence="3" id="KW-1003">Cell membrane</keyword>
<dbReference type="Pfam" id="PF03176">
    <property type="entry name" value="MMPL"/>
    <property type="match status" value="2"/>
</dbReference>
<protein>
    <submittedName>
        <fullName evidence="10">MMPL family transporter</fullName>
    </submittedName>
</protein>
<evidence type="ECO:0000256" key="5">
    <source>
        <dbReference type="ARBA" id="ARBA00022989"/>
    </source>
</evidence>
<feature type="transmembrane region" description="Helical" evidence="8">
    <location>
        <begin position="304"/>
        <end position="332"/>
    </location>
</feature>
<feature type="transmembrane region" description="Helical" evidence="8">
    <location>
        <begin position="572"/>
        <end position="593"/>
    </location>
</feature>
<organism evidence="10 11">
    <name type="scientific">Actinomadura vinacea</name>
    <dbReference type="NCBI Taxonomy" id="115336"/>
    <lineage>
        <taxon>Bacteria</taxon>
        <taxon>Bacillati</taxon>
        <taxon>Actinomycetota</taxon>
        <taxon>Actinomycetes</taxon>
        <taxon>Streptosporangiales</taxon>
        <taxon>Thermomonosporaceae</taxon>
        <taxon>Actinomadura</taxon>
    </lineage>
</organism>
<comment type="caution">
    <text evidence="10">The sequence shown here is derived from an EMBL/GenBank/DDBJ whole genome shotgun (WGS) entry which is preliminary data.</text>
</comment>
<evidence type="ECO:0000256" key="7">
    <source>
        <dbReference type="SAM" id="MobiDB-lite"/>
    </source>
</evidence>
<evidence type="ECO:0000313" key="11">
    <source>
        <dbReference type="Proteomes" id="UP001501231"/>
    </source>
</evidence>
<dbReference type="Gene3D" id="1.20.1640.10">
    <property type="entry name" value="Multidrug efflux transporter AcrB transmembrane domain"/>
    <property type="match status" value="2"/>
</dbReference>
<feature type="region of interest" description="Disordered" evidence="7">
    <location>
        <begin position="341"/>
        <end position="360"/>
    </location>
</feature>
<dbReference type="PANTHER" id="PTHR33406:SF11">
    <property type="entry name" value="MEMBRANE PROTEIN SCO6666-RELATED"/>
    <property type="match status" value="1"/>
</dbReference>